<dbReference type="PANTHER" id="PTHR35024:SF4">
    <property type="entry name" value="POLYMER-FORMING CYTOSKELETAL PROTEIN"/>
    <property type="match status" value="1"/>
</dbReference>
<gene>
    <name evidence="4" type="ORF">N5580_03295</name>
</gene>
<name>A0AAJ5QLB2_9GAMM</name>
<feature type="transmembrane region" description="Helical" evidence="3">
    <location>
        <begin position="7"/>
        <end position="27"/>
    </location>
</feature>
<keyword evidence="5" id="KW-1185">Reference proteome</keyword>
<feature type="region of interest" description="Disordered" evidence="2">
    <location>
        <begin position="205"/>
        <end position="226"/>
    </location>
</feature>
<protein>
    <submittedName>
        <fullName evidence="4">Polymer-forming cytoskeletal protein</fullName>
    </submittedName>
</protein>
<dbReference type="RefSeq" id="WP_269949881.1">
    <property type="nucleotide sequence ID" value="NZ_CP104758.1"/>
</dbReference>
<evidence type="ECO:0000256" key="2">
    <source>
        <dbReference type="SAM" id="MobiDB-lite"/>
    </source>
</evidence>
<dbReference type="EMBL" id="CP104758">
    <property type="protein sequence ID" value="WBG91599.1"/>
    <property type="molecule type" value="Genomic_DNA"/>
</dbReference>
<dbReference type="Proteomes" id="UP001211544">
    <property type="component" value="Chromosome"/>
</dbReference>
<evidence type="ECO:0000256" key="1">
    <source>
        <dbReference type="ARBA" id="ARBA00044755"/>
    </source>
</evidence>
<comment type="similarity">
    <text evidence="1">Belongs to the bactofilin family.</text>
</comment>
<dbReference type="PANTHER" id="PTHR35024">
    <property type="entry name" value="HYPOTHETICAL CYTOSOLIC PROTEIN"/>
    <property type="match status" value="1"/>
</dbReference>
<sequence length="239" mass="26547">MNYNLLWYLWFIWSCALVIYILSWSVTLTLMRQYRGLLLAVVVTLIARAAFRRLRFNKGIIMFKRKENNFNASYAETVSAAAVTPPEDDFEESVSAATVVKAAPAAPVNTTTIPETCTITGEVNAQGDVHINGNITGKIIAEKTVFVQKKGRVDGEIYAQRTEISGELKGLCRSREIAINAEGFMDGTIECESLAVHQEGRFYGTSNPWQQDKRESGLSEASVSSAQEFQLHKATLVQQ</sequence>
<evidence type="ECO:0000256" key="3">
    <source>
        <dbReference type="SAM" id="Phobius"/>
    </source>
</evidence>
<proteinExistence type="inferred from homology"/>
<evidence type="ECO:0000313" key="4">
    <source>
        <dbReference type="EMBL" id="WBG91599.1"/>
    </source>
</evidence>
<organism evidence="4 5">
    <name type="scientific">Pantoea piersonii</name>
    <dbReference type="NCBI Taxonomy" id="2364647"/>
    <lineage>
        <taxon>Bacteria</taxon>
        <taxon>Pseudomonadati</taxon>
        <taxon>Pseudomonadota</taxon>
        <taxon>Gammaproteobacteria</taxon>
        <taxon>Enterobacterales</taxon>
        <taxon>Erwiniaceae</taxon>
        <taxon>Pantoea</taxon>
    </lineage>
</organism>
<reference evidence="4 5" key="1">
    <citation type="journal article" date="2022" name="J Glob Antimicrob Resist">
        <title>First complete genome of a multidrug resistant strain of the novel human pathogen Kalamiella piersonii (GABEKP28) identified in human saliva.</title>
        <authorList>
            <person name="McDonagh F."/>
            <person name="Singh N.K."/>
            <person name="Venkateswaran K."/>
            <person name="Lonappan A.M."/>
            <person name="Hallahan B."/>
            <person name="Tuohy A."/>
            <person name="Burke L."/>
            <person name="Kovarova A."/>
            <person name="Miliotis G."/>
        </authorList>
    </citation>
    <scope>NUCLEOTIDE SEQUENCE [LARGE SCALE GENOMIC DNA]</scope>
    <source>
        <strain evidence="4 5">GABEKP28</strain>
    </source>
</reference>
<keyword evidence="3" id="KW-0472">Membrane</keyword>
<keyword evidence="3" id="KW-0812">Transmembrane</keyword>
<dbReference type="KEGG" id="kpie:N5580_03295"/>
<accession>A0AAJ5QLB2</accession>
<dbReference type="AlphaFoldDB" id="A0AAJ5QLB2"/>
<evidence type="ECO:0000313" key="5">
    <source>
        <dbReference type="Proteomes" id="UP001211544"/>
    </source>
</evidence>
<feature type="transmembrane region" description="Helical" evidence="3">
    <location>
        <begin position="33"/>
        <end position="51"/>
    </location>
</feature>
<keyword evidence="3" id="KW-1133">Transmembrane helix</keyword>
<dbReference type="InterPro" id="IPR007607">
    <property type="entry name" value="BacA/B"/>
</dbReference>
<dbReference type="Pfam" id="PF04519">
    <property type="entry name" value="Bactofilin"/>
    <property type="match status" value="1"/>
</dbReference>